<dbReference type="RefSeq" id="WP_126912886.1">
    <property type="nucleotide sequence ID" value="NZ_CP034587.1"/>
</dbReference>
<keyword evidence="3" id="KW-1185">Reference proteome</keyword>
<proteinExistence type="predicted"/>
<evidence type="ECO:0000313" key="3">
    <source>
        <dbReference type="Proteomes" id="UP000267900"/>
    </source>
</evidence>
<dbReference type="EMBL" id="CP034587">
    <property type="protein sequence ID" value="AZQ70321.1"/>
    <property type="molecule type" value="Genomic_DNA"/>
</dbReference>
<name>A0A3Q9FVT1_STRLT</name>
<accession>A0A3Q9FVT1</accession>
<dbReference type="AlphaFoldDB" id="A0A3Q9FVT1"/>
<gene>
    <name evidence="2" type="ORF">EKH77_03000</name>
</gene>
<feature type="chain" id="PRO_5018637678" evidence="1">
    <location>
        <begin position="26"/>
        <end position="62"/>
    </location>
</feature>
<evidence type="ECO:0000256" key="1">
    <source>
        <dbReference type="SAM" id="SignalP"/>
    </source>
</evidence>
<keyword evidence="1" id="KW-0732">Signal</keyword>
<sequence>MRRTPVMTLGTAAVLGLLPGSPGTADSGAPTITACRLPAPTRPGTRLRGTVPVARLTYGPAQ</sequence>
<protein>
    <submittedName>
        <fullName evidence="2">Uncharacterized protein</fullName>
    </submittedName>
</protein>
<dbReference type="Proteomes" id="UP000267900">
    <property type="component" value="Chromosome"/>
</dbReference>
<organism evidence="2 3">
    <name type="scientific">Streptomyces luteoverticillatus</name>
    <name type="common">Streptoverticillium luteoverticillatus</name>
    <dbReference type="NCBI Taxonomy" id="66425"/>
    <lineage>
        <taxon>Bacteria</taxon>
        <taxon>Bacillati</taxon>
        <taxon>Actinomycetota</taxon>
        <taxon>Actinomycetes</taxon>
        <taxon>Kitasatosporales</taxon>
        <taxon>Streptomycetaceae</taxon>
        <taxon>Streptomyces</taxon>
    </lineage>
</organism>
<reference evidence="2 3" key="1">
    <citation type="submission" date="2018-12" db="EMBL/GenBank/DDBJ databases">
        <title>The whole draft genome of Streptomyce luteoverticillatus CGMCC 15060.</title>
        <authorList>
            <person name="Feng Z."/>
            <person name="Chen G."/>
            <person name="Zhang J."/>
            <person name="Zhu H."/>
            <person name="Yu X."/>
            <person name="Zhang W."/>
            <person name="Zhang X."/>
        </authorList>
    </citation>
    <scope>NUCLEOTIDE SEQUENCE [LARGE SCALE GENOMIC DNA]</scope>
    <source>
        <strain evidence="2 3">CGMCC 15060</strain>
    </source>
</reference>
<feature type="signal peptide" evidence="1">
    <location>
        <begin position="1"/>
        <end position="25"/>
    </location>
</feature>
<evidence type="ECO:0000313" key="2">
    <source>
        <dbReference type="EMBL" id="AZQ70321.1"/>
    </source>
</evidence>